<comment type="caution">
    <text evidence="1">The sequence shown here is derived from an EMBL/GenBank/DDBJ whole genome shotgun (WGS) entry which is preliminary data.</text>
</comment>
<keyword evidence="2" id="KW-1185">Reference proteome</keyword>
<sequence length="49" mass="5247">MLISGAICKTSDTGVYANHTKSSACTTLEIGAAPTKAEPHRFDYSNCRQ</sequence>
<evidence type="ECO:0000313" key="1">
    <source>
        <dbReference type="EMBL" id="CAI9576892.1"/>
    </source>
</evidence>
<name>A0ABN9DZY2_9NEOB</name>
<dbReference type="Proteomes" id="UP001162483">
    <property type="component" value="Unassembled WGS sequence"/>
</dbReference>
<dbReference type="EMBL" id="CATNWA010014872">
    <property type="protein sequence ID" value="CAI9576892.1"/>
    <property type="molecule type" value="Genomic_DNA"/>
</dbReference>
<reference evidence="1" key="1">
    <citation type="submission" date="2023-05" db="EMBL/GenBank/DDBJ databases">
        <authorList>
            <person name="Stuckert A."/>
        </authorList>
    </citation>
    <scope>NUCLEOTIDE SEQUENCE</scope>
</reference>
<gene>
    <name evidence="1" type="ORF">SPARVUS_LOCUS8596888</name>
</gene>
<organism evidence="1 2">
    <name type="scientific">Staurois parvus</name>
    <dbReference type="NCBI Taxonomy" id="386267"/>
    <lineage>
        <taxon>Eukaryota</taxon>
        <taxon>Metazoa</taxon>
        <taxon>Chordata</taxon>
        <taxon>Craniata</taxon>
        <taxon>Vertebrata</taxon>
        <taxon>Euteleostomi</taxon>
        <taxon>Amphibia</taxon>
        <taxon>Batrachia</taxon>
        <taxon>Anura</taxon>
        <taxon>Neobatrachia</taxon>
        <taxon>Ranoidea</taxon>
        <taxon>Ranidae</taxon>
        <taxon>Staurois</taxon>
    </lineage>
</organism>
<accession>A0ABN9DZY2</accession>
<protein>
    <submittedName>
        <fullName evidence="1">Uncharacterized protein</fullName>
    </submittedName>
</protein>
<proteinExistence type="predicted"/>
<evidence type="ECO:0000313" key="2">
    <source>
        <dbReference type="Proteomes" id="UP001162483"/>
    </source>
</evidence>